<reference evidence="6" key="1">
    <citation type="journal article" date="2019" name="Int. J. Syst. Evol. Microbiol.">
        <title>The Global Catalogue of Microorganisms (GCM) 10K type strain sequencing project: providing services to taxonomists for standard genome sequencing and annotation.</title>
        <authorList>
            <consortium name="The Broad Institute Genomics Platform"/>
            <consortium name="The Broad Institute Genome Sequencing Center for Infectious Disease"/>
            <person name="Wu L."/>
            <person name="Ma J."/>
        </authorList>
    </citation>
    <scope>NUCLEOTIDE SEQUENCE [LARGE SCALE GENOMIC DNA]</scope>
    <source>
        <strain evidence="6">JCM 13929</strain>
    </source>
</reference>
<dbReference type="InterPro" id="IPR006015">
    <property type="entry name" value="Universal_stress_UspA"/>
</dbReference>
<keyword evidence="6" id="KW-1185">Reference proteome</keyword>
<dbReference type="InterPro" id="IPR014729">
    <property type="entry name" value="Rossmann-like_a/b/a_fold"/>
</dbReference>
<evidence type="ECO:0000259" key="4">
    <source>
        <dbReference type="Pfam" id="PF00582"/>
    </source>
</evidence>
<keyword evidence="2" id="KW-0547">Nucleotide-binding</keyword>
<comment type="caution">
    <text evidence="5">The sequence shown here is derived from an EMBL/GenBank/DDBJ whole genome shotgun (WGS) entry which is preliminary data.</text>
</comment>
<sequence length="278" mass="28793">MAGPIVVGVDGSDPSHAAVEWAAADARDRGLPLKILHVCEQWRDDLDGRKYCAGVLEAAAGRARAIDAGIAVETELTGGNIVDTLIARSASADSTVLGSRGVGGFAGLLLGSVTMGVAGHAQGPVVVVRSPAATRHDQIVVGDDGSDTAREAMLYAVEQARARRARIVALHAWQQPLVSAYGVEIAGLLAEAFEEECHAARERVAAWREQHPDVEITGRQVAEHPVPALADASASADLVVVGSRGLGGFASAVLGSVGRGLLHHAECPVAVVRPRQAR</sequence>
<dbReference type="PRINTS" id="PR01438">
    <property type="entry name" value="UNVRSLSTRESS"/>
</dbReference>
<name>A0ABP4TAM5_9ACTN</name>
<organism evidence="5 6">
    <name type="scientific">Nonomuraea maheshkhaliensis</name>
    <dbReference type="NCBI Taxonomy" id="419590"/>
    <lineage>
        <taxon>Bacteria</taxon>
        <taxon>Bacillati</taxon>
        <taxon>Actinomycetota</taxon>
        <taxon>Actinomycetes</taxon>
        <taxon>Streptosporangiales</taxon>
        <taxon>Streptosporangiaceae</taxon>
        <taxon>Nonomuraea</taxon>
    </lineage>
</organism>
<evidence type="ECO:0000256" key="3">
    <source>
        <dbReference type="ARBA" id="ARBA00022840"/>
    </source>
</evidence>
<dbReference type="EMBL" id="BAAAMU010000141">
    <property type="protein sequence ID" value="GAA1684841.1"/>
    <property type="molecule type" value="Genomic_DNA"/>
</dbReference>
<dbReference type="RefSeq" id="WP_346113894.1">
    <property type="nucleotide sequence ID" value="NZ_BAAAMU010000141.1"/>
</dbReference>
<dbReference type="Proteomes" id="UP001500064">
    <property type="component" value="Unassembled WGS sequence"/>
</dbReference>
<evidence type="ECO:0000313" key="6">
    <source>
        <dbReference type="Proteomes" id="UP001500064"/>
    </source>
</evidence>
<dbReference type="InterPro" id="IPR006016">
    <property type="entry name" value="UspA"/>
</dbReference>
<comment type="similarity">
    <text evidence="1">Belongs to the universal stress protein A family.</text>
</comment>
<keyword evidence="3" id="KW-0067">ATP-binding</keyword>
<dbReference type="Gene3D" id="3.40.50.620">
    <property type="entry name" value="HUPs"/>
    <property type="match status" value="2"/>
</dbReference>
<dbReference type="PANTHER" id="PTHR46268">
    <property type="entry name" value="STRESS RESPONSE PROTEIN NHAX"/>
    <property type="match status" value="1"/>
</dbReference>
<accession>A0ABP4TAM5</accession>
<proteinExistence type="inferred from homology"/>
<gene>
    <name evidence="5" type="ORF">GCM10009733_096990</name>
</gene>
<feature type="domain" description="UspA" evidence="4">
    <location>
        <begin position="2"/>
        <end position="129"/>
    </location>
</feature>
<dbReference type="PANTHER" id="PTHR46268:SF27">
    <property type="entry name" value="UNIVERSAL STRESS PROTEIN RV2623"/>
    <property type="match status" value="1"/>
</dbReference>
<dbReference type="SUPFAM" id="SSF52402">
    <property type="entry name" value="Adenine nucleotide alpha hydrolases-like"/>
    <property type="match status" value="2"/>
</dbReference>
<evidence type="ECO:0000256" key="1">
    <source>
        <dbReference type="ARBA" id="ARBA00008791"/>
    </source>
</evidence>
<feature type="domain" description="UspA" evidence="4">
    <location>
        <begin position="138"/>
        <end position="273"/>
    </location>
</feature>
<evidence type="ECO:0000313" key="5">
    <source>
        <dbReference type="EMBL" id="GAA1684841.1"/>
    </source>
</evidence>
<evidence type="ECO:0000256" key="2">
    <source>
        <dbReference type="ARBA" id="ARBA00022741"/>
    </source>
</evidence>
<protein>
    <submittedName>
        <fullName evidence="5">Universal stress protein</fullName>
    </submittedName>
</protein>
<dbReference type="Pfam" id="PF00582">
    <property type="entry name" value="Usp"/>
    <property type="match status" value="2"/>
</dbReference>